<accession>A0A9X4SC54</accession>
<name>A0A9X4SC54_9BURK</name>
<dbReference type="Pfam" id="PF06649">
    <property type="entry name" value="DUF1161"/>
    <property type="match status" value="1"/>
</dbReference>
<sequence length="131" mass="14133">MLKTVLSTACLMAASAVHADPCEPLRARIERQIASRGVQDFSVIAVDVAQEVPGKVVGSCAFGAKKVVYARGEQHVRDHQRYARDPQRVKLQVSSLDALAMAVRPPASTPDDHILTECRDGSVSRDGHCSP</sequence>
<evidence type="ECO:0000313" key="4">
    <source>
        <dbReference type="Proteomes" id="UP001152876"/>
    </source>
</evidence>
<evidence type="ECO:0000256" key="2">
    <source>
        <dbReference type="SAM" id="SignalP"/>
    </source>
</evidence>
<keyword evidence="4" id="KW-1185">Reference proteome</keyword>
<reference evidence="3" key="1">
    <citation type="submission" date="2013-01" db="EMBL/GenBank/DDBJ databases">
        <title>Genome draft of Hydrogenophaga taeniospiralis 2K1.</title>
        <authorList>
            <person name="Gomila M."/>
            <person name="Lalucat J."/>
        </authorList>
    </citation>
    <scope>NUCLEOTIDE SEQUENCE</scope>
    <source>
        <strain evidence="3">CCUG 15921</strain>
    </source>
</reference>
<evidence type="ECO:0008006" key="5">
    <source>
        <dbReference type="Google" id="ProtNLM"/>
    </source>
</evidence>
<proteinExistence type="predicted"/>
<comment type="caution">
    <text evidence="3">The sequence shown here is derived from an EMBL/GenBank/DDBJ whole genome shotgun (WGS) entry which is preliminary data.</text>
</comment>
<protein>
    <recommendedName>
        <fullName evidence="5">DUF1161 domain-containing protein</fullName>
    </recommendedName>
</protein>
<evidence type="ECO:0000313" key="3">
    <source>
        <dbReference type="EMBL" id="MDG5978139.1"/>
    </source>
</evidence>
<dbReference type="RefSeq" id="WP_068174564.1">
    <property type="nucleotide sequence ID" value="NZ_AOGK01000031.1"/>
</dbReference>
<dbReference type="EMBL" id="AOGK01000031">
    <property type="protein sequence ID" value="MDG5978139.1"/>
    <property type="molecule type" value="Genomic_DNA"/>
</dbReference>
<feature type="chain" id="PRO_5040791059" description="DUF1161 domain-containing protein" evidence="2">
    <location>
        <begin position="20"/>
        <end position="131"/>
    </location>
</feature>
<gene>
    <name evidence="3" type="ORF">H010_22994</name>
</gene>
<dbReference type="InterPro" id="IPR010595">
    <property type="entry name" value="DUF1161"/>
</dbReference>
<dbReference type="AlphaFoldDB" id="A0A9X4SC54"/>
<evidence type="ECO:0000256" key="1">
    <source>
        <dbReference type="SAM" id="MobiDB-lite"/>
    </source>
</evidence>
<feature type="signal peptide" evidence="2">
    <location>
        <begin position="1"/>
        <end position="19"/>
    </location>
</feature>
<feature type="region of interest" description="Disordered" evidence="1">
    <location>
        <begin position="105"/>
        <end position="131"/>
    </location>
</feature>
<feature type="compositionally biased region" description="Basic and acidic residues" evidence="1">
    <location>
        <begin position="110"/>
        <end position="131"/>
    </location>
</feature>
<keyword evidence="2" id="KW-0732">Signal</keyword>
<organism evidence="3 4">
    <name type="scientific">Hydrogenophaga taeniospiralis CCUG 15921</name>
    <dbReference type="NCBI Taxonomy" id="1281780"/>
    <lineage>
        <taxon>Bacteria</taxon>
        <taxon>Pseudomonadati</taxon>
        <taxon>Pseudomonadota</taxon>
        <taxon>Betaproteobacteria</taxon>
        <taxon>Burkholderiales</taxon>
        <taxon>Comamonadaceae</taxon>
        <taxon>Hydrogenophaga</taxon>
    </lineage>
</organism>
<dbReference type="Proteomes" id="UP001152876">
    <property type="component" value="Unassembled WGS sequence"/>
</dbReference>
<dbReference type="OrthoDB" id="9152878at2"/>